<dbReference type="Proteomes" id="UP000095287">
    <property type="component" value="Unplaced"/>
</dbReference>
<organism evidence="2 3">
    <name type="scientific">Steinernema glaseri</name>
    <dbReference type="NCBI Taxonomy" id="37863"/>
    <lineage>
        <taxon>Eukaryota</taxon>
        <taxon>Metazoa</taxon>
        <taxon>Ecdysozoa</taxon>
        <taxon>Nematoda</taxon>
        <taxon>Chromadorea</taxon>
        <taxon>Rhabditida</taxon>
        <taxon>Tylenchina</taxon>
        <taxon>Panagrolaimomorpha</taxon>
        <taxon>Strongyloidoidea</taxon>
        <taxon>Steinernematidae</taxon>
        <taxon>Steinernema</taxon>
    </lineage>
</organism>
<keyword evidence="1" id="KW-0812">Transmembrane</keyword>
<keyword evidence="1" id="KW-1133">Transmembrane helix</keyword>
<sequence length="88" mass="10380">MYNSNNRCHLRFTRRTELHCSGSLTRLVHPLFVRQCNWPVDCTISRSVVGFHMMRVPRRLNVLVPSVIALFFPCNTLTLYSQLNHHRN</sequence>
<protein>
    <submittedName>
        <fullName evidence="3">Uncharacterized protein</fullName>
    </submittedName>
</protein>
<proteinExistence type="predicted"/>
<evidence type="ECO:0000313" key="3">
    <source>
        <dbReference type="WBParaSite" id="L893_g11526.t1"/>
    </source>
</evidence>
<feature type="transmembrane region" description="Helical" evidence="1">
    <location>
        <begin position="62"/>
        <end position="83"/>
    </location>
</feature>
<dbReference type="AlphaFoldDB" id="A0A1I7Y1L9"/>
<evidence type="ECO:0000256" key="1">
    <source>
        <dbReference type="SAM" id="Phobius"/>
    </source>
</evidence>
<dbReference type="WBParaSite" id="L893_g11526.t1">
    <property type="protein sequence ID" value="L893_g11526.t1"/>
    <property type="gene ID" value="L893_g11526"/>
</dbReference>
<keyword evidence="1" id="KW-0472">Membrane</keyword>
<name>A0A1I7Y1L9_9BILA</name>
<keyword evidence="2" id="KW-1185">Reference proteome</keyword>
<reference evidence="3" key="1">
    <citation type="submission" date="2016-11" db="UniProtKB">
        <authorList>
            <consortium name="WormBaseParasite"/>
        </authorList>
    </citation>
    <scope>IDENTIFICATION</scope>
</reference>
<accession>A0A1I7Y1L9</accession>
<evidence type="ECO:0000313" key="2">
    <source>
        <dbReference type="Proteomes" id="UP000095287"/>
    </source>
</evidence>